<proteinExistence type="predicted"/>
<organism evidence="2">
    <name type="scientific">Rhizobium loti</name>
    <name type="common">Mesorhizobium loti</name>
    <dbReference type="NCBI Taxonomy" id="381"/>
    <lineage>
        <taxon>Bacteria</taxon>
        <taxon>Pseudomonadati</taxon>
        <taxon>Pseudomonadota</taxon>
        <taxon>Alphaproteobacteria</taxon>
        <taxon>Hyphomicrobiales</taxon>
        <taxon>Phyllobacteriaceae</taxon>
        <taxon>Mesorhizobium</taxon>
    </lineage>
</organism>
<feature type="region of interest" description="Disordered" evidence="1">
    <location>
        <begin position="32"/>
        <end position="53"/>
    </location>
</feature>
<reference evidence="2" key="1">
    <citation type="submission" date="2012-10" db="EMBL/GenBank/DDBJ databases">
        <authorList>
            <person name="Maita H."/>
            <person name="Sato S."/>
        </authorList>
    </citation>
    <scope>NUCLEOTIDE SEQUENCE</scope>
    <source>
        <strain evidence="2">NZP2037</strain>
    </source>
</reference>
<dbReference type="AlphaFoldDB" id="M5ALY3"/>
<name>M5ALY3_RHILI</name>
<dbReference type="EMBL" id="AP012557">
    <property type="protein sequence ID" value="BAN09853.1"/>
    <property type="molecule type" value="Genomic_DNA"/>
</dbReference>
<evidence type="ECO:0000256" key="1">
    <source>
        <dbReference type="SAM" id="MobiDB-lite"/>
    </source>
</evidence>
<protein>
    <submittedName>
        <fullName evidence="2">Uncharacterized protein</fullName>
    </submittedName>
</protein>
<reference evidence="2" key="2">
    <citation type="journal article" date="2013" name="Microbes Environ.">
        <title>Commonalities and Differences among Symbiosis Islands of Three Mesorhizobium loti Strains.</title>
        <authorList>
            <person name="Kasai-Maita H."/>
            <person name="Hirakawa H."/>
            <person name="Nakamura Y."/>
            <person name="Kaneko T."/>
            <person name="Miki K."/>
            <person name="Maruya J."/>
            <person name="Okazaki S."/>
            <person name="Tabata S."/>
            <person name="Saeki K."/>
            <person name="Sato S."/>
        </authorList>
    </citation>
    <scope>NUCLEOTIDE SEQUENCE</scope>
    <source>
        <strain evidence="2">NZP2037</strain>
    </source>
</reference>
<sequence>MHPFKLIGPEGPVALRPHDGCGFIKASLPDRMPAVRRSSRQEGPDRVPAFAEGRRTSLPASALQHYPRSESVAEEAREKATAWLESRQGQELSVEDLFRAVTAGHIDGPGAVAIPSSDECLHVPTLKSETLAGTSGVLVGRSPYDKPNLRPFAAERVKSAVEGDPTAVFLDNCTAIQYSFSVAQKSGKELAADDPAFFAKSILIVVPDKMWPAAYADRGLVMSAEDVKCHASWTKSKDRVKVDTPLYCLGILQATEVFAPGSLVAVPISEQRKLDGDFDGDIVVILGDRPQLYKHVRAFDHNEQALGVPSLKPPKSHTPALEGDDYQFGRARQILAATPNVLEIYSGLQRVFLAQSDEARRWFAERAVFGTYEGVHHELRREIGQLLGQEQVSGQQIQNTSTRARREIDLANHPVAREMAELLFADLVAWAVKPDERLLPKTIESADDASPTISTRLCELFPDLAESYPATPQPRERIQLLLDHYAPRIDPRPHGYNPNDLVQSATSLLSLGIKVGTDACKSDTGSDLYFRKSNHLQRLLQQTPGLKSVPYLRGDDPMSRRGREALDLLIEAVAVEEFKQPRQNAEVLTFPIGRRF</sequence>
<accession>M5ALY3</accession>
<evidence type="ECO:0000313" key="2">
    <source>
        <dbReference type="EMBL" id="BAN09853.1"/>
    </source>
</evidence>